<dbReference type="Pfam" id="PF11977">
    <property type="entry name" value="RNase_Zc3h12a"/>
    <property type="match status" value="1"/>
</dbReference>
<dbReference type="AlphaFoldDB" id="A0AAV0URK6"/>
<evidence type="ECO:0008006" key="6">
    <source>
        <dbReference type="Google" id="ProtNLM"/>
    </source>
</evidence>
<dbReference type="Gene3D" id="3.30.310.210">
    <property type="match status" value="1"/>
</dbReference>
<dbReference type="InterPro" id="IPR036612">
    <property type="entry name" value="KH_dom_type_1_sf"/>
</dbReference>
<gene>
    <name evidence="4" type="ORF">PDE001_LOCUS7221</name>
</gene>
<comment type="caution">
    <text evidence="4">The sequence shown here is derived from an EMBL/GenBank/DDBJ whole genome shotgun (WGS) entry which is preliminary data.</text>
</comment>
<organism evidence="4 5">
    <name type="scientific">Peronospora destructor</name>
    <dbReference type="NCBI Taxonomy" id="86335"/>
    <lineage>
        <taxon>Eukaryota</taxon>
        <taxon>Sar</taxon>
        <taxon>Stramenopiles</taxon>
        <taxon>Oomycota</taxon>
        <taxon>Peronosporomycetes</taxon>
        <taxon>Peronosporales</taxon>
        <taxon>Peronosporaceae</taxon>
        <taxon>Peronospora</taxon>
    </lineage>
</organism>
<dbReference type="InterPro" id="IPR004088">
    <property type="entry name" value="KH_dom_type_1"/>
</dbReference>
<dbReference type="Pfam" id="PF00013">
    <property type="entry name" value="KH_1"/>
    <property type="match status" value="1"/>
</dbReference>
<protein>
    <recommendedName>
        <fullName evidence="6">RNase NYN domain-containing protein</fullName>
    </recommendedName>
</protein>
<evidence type="ECO:0000313" key="4">
    <source>
        <dbReference type="EMBL" id="CAI5739514.1"/>
    </source>
</evidence>
<dbReference type="PROSITE" id="PS50084">
    <property type="entry name" value="KH_TYPE_1"/>
    <property type="match status" value="1"/>
</dbReference>
<dbReference type="EMBL" id="CANTFM010001449">
    <property type="protein sequence ID" value="CAI5739514.1"/>
    <property type="molecule type" value="Genomic_DNA"/>
</dbReference>
<accession>A0AAV0URK6</accession>
<dbReference type="InterPro" id="IPR021869">
    <property type="entry name" value="RNase_Zc3h12_NYN"/>
</dbReference>
<feature type="domain" description="K Homology" evidence="2">
    <location>
        <begin position="165"/>
        <end position="231"/>
    </location>
</feature>
<dbReference type="Gene3D" id="3.40.50.11980">
    <property type="match status" value="1"/>
</dbReference>
<dbReference type="Proteomes" id="UP001162029">
    <property type="component" value="Unassembled WGS sequence"/>
</dbReference>
<evidence type="ECO:0000313" key="5">
    <source>
        <dbReference type="Proteomes" id="UP001162029"/>
    </source>
</evidence>
<name>A0AAV0URK6_9STRA</name>
<dbReference type="SUPFAM" id="SSF54791">
    <property type="entry name" value="Eukaryotic type KH-domain (KH-domain type I)"/>
    <property type="match status" value="1"/>
</dbReference>
<sequence>METTSDWTLLSELVQKDYVVLTPSQSHDDFYVIDYAVKYDGFIVTNDMFRDHVSNKRSFHGKKLTSNWVRSHCIDFTFVGTEFMPNPRAMERVFTFQPSVIELTASAASLASTSTTALPNTILQKTLLNDENGQDSTDVDVDEMVVDHAGTKRSKNIDLSEVTYYKVPRQLLPMLHGQNGETMEKFQEYTGTYIVLPSHAVPKASLAGSMSDVLTLSIYGSEASRQQAVGYLDAFLLEMQQKQESGFHQWQHHMLYQAYQTVTYPQHVAAEGKMPPQDDQTMEIDPY</sequence>
<feature type="domain" description="RNase NYN" evidence="3">
    <location>
        <begin position="3"/>
        <end position="87"/>
    </location>
</feature>
<proteinExistence type="predicted"/>
<keyword evidence="1" id="KW-0694">RNA-binding</keyword>
<evidence type="ECO:0000256" key="1">
    <source>
        <dbReference type="PROSITE-ProRule" id="PRU00117"/>
    </source>
</evidence>
<keyword evidence="5" id="KW-1185">Reference proteome</keyword>
<evidence type="ECO:0000259" key="2">
    <source>
        <dbReference type="Pfam" id="PF00013"/>
    </source>
</evidence>
<dbReference type="CDD" id="cd00105">
    <property type="entry name" value="KH-I"/>
    <property type="match status" value="1"/>
</dbReference>
<dbReference type="GO" id="GO:0003723">
    <property type="term" value="F:RNA binding"/>
    <property type="evidence" value="ECO:0007669"/>
    <property type="project" value="UniProtKB-UniRule"/>
</dbReference>
<reference evidence="4" key="1">
    <citation type="submission" date="2022-12" db="EMBL/GenBank/DDBJ databases">
        <authorList>
            <person name="Webb A."/>
        </authorList>
    </citation>
    <scope>NUCLEOTIDE SEQUENCE</scope>
    <source>
        <strain evidence="4">Pd1</strain>
    </source>
</reference>
<evidence type="ECO:0000259" key="3">
    <source>
        <dbReference type="Pfam" id="PF11977"/>
    </source>
</evidence>